<dbReference type="GO" id="GO:0005254">
    <property type="term" value="F:chloride channel activity"/>
    <property type="evidence" value="ECO:0007669"/>
    <property type="project" value="InterPro"/>
</dbReference>
<feature type="compositionally biased region" description="Low complexity" evidence="8">
    <location>
        <begin position="325"/>
        <end position="336"/>
    </location>
</feature>
<keyword evidence="5 9" id="KW-1133">Transmembrane helix</keyword>
<organism evidence="10">
    <name type="scientific">Zooxanthella nutricula</name>
    <dbReference type="NCBI Taxonomy" id="1333877"/>
    <lineage>
        <taxon>Eukaryota</taxon>
        <taxon>Sar</taxon>
        <taxon>Alveolata</taxon>
        <taxon>Dinophyceae</taxon>
        <taxon>Peridiniales</taxon>
        <taxon>Peridiniales incertae sedis</taxon>
        <taxon>Zooxanthella</taxon>
    </lineage>
</organism>
<proteinExistence type="predicted"/>
<keyword evidence="3" id="KW-1003">Cell membrane</keyword>
<dbReference type="Pfam" id="PF01062">
    <property type="entry name" value="Bestrophin"/>
    <property type="match status" value="1"/>
</dbReference>
<protein>
    <recommendedName>
        <fullName evidence="11">Bestrophin homolog</fullName>
    </recommendedName>
</protein>
<dbReference type="PANTHER" id="PTHR33281">
    <property type="entry name" value="UPF0187 PROTEIN YNEE"/>
    <property type="match status" value="1"/>
</dbReference>
<comment type="subcellular location">
    <subcellularLocation>
        <location evidence="1">Cell membrane</location>
        <topology evidence="1">Multi-pass membrane protein</topology>
    </subcellularLocation>
</comment>
<dbReference type="PANTHER" id="PTHR33281:SF19">
    <property type="entry name" value="VOLTAGE-DEPENDENT ANION CHANNEL-FORMING PROTEIN YNEE"/>
    <property type="match status" value="1"/>
</dbReference>
<evidence type="ECO:0000256" key="3">
    <source>
        <dbReference type="ARBA" id="ARBA00022475"/>
    </source>
</evidence>
<evidence type="ECO:0000256" key="2">
    <source>
        <dbReference type="ARBA" id="ARBA00022448"/>
    </source>
</evidence>
<feature type="transmembrane region" description="Helical" evidence="9">
    <location>
        <begin position="251"/>
        <end position="269"/>
    </location>
</feature>
<keyword evidence="4 9" id="KW-0812">Transmembrane</keyword>
<evidence type="ECO:0008006" key="11">
    <source>
        <dbReference type="Google" id="ProtNLM"/>
    </source>
</evidence>
<evidence type="ECO:0000256" key="9">
    <source>
        <dbReference type="SAM" id="Phobius"/>
    </source>
</evidence>
<feature type="transmembrane region" description="Helical" evidence="9">
    <location>
        <begin position="32"/>
        <end position="51"/>
    </location>
</feature>
<evidence type="ECO:0000256" key="7">
    <source>
        <dbReference type="ARBA" id="ARBA00023136"/>
    </source>
</evidence>
<keyword evidence="7 9" id="KW-0472">Membrane</keyword>
<evidence type="ECO:0000256" key="1">
    <source>
        <dbReference type="ARBA" id="ARBA00004651"/>
    </source>
</evidence>
<evidence type="ECO:0000256" key="4">
    <source>
        <dbReference type="ARBA" id="ARBA00022692"/>
    </source>
</evidence>
<evidence type="ECO:0000256" key="6">
    <source>
        <dbReference type="ARBA" id="ARBA00023065"/>
    </source>
</evidence>
<accession>A0A6U6NSW9</accession>
<reference evidence="10" key="1">
    <citation type="submission" date="2021-01" db="EMBL/GenBank/DDBJ databases">
        <authorList>
            <person name="Corre E."/>
            <person name="Pelletier E."/>
            <person name="Niang G."/>
            <person name="Scheremetjew M."/>
            <person name="Finn R."/>
            <person name="Kale V."/>
            <person name="Holt S."/>
            <person name="Cochrane G."/>
            <person name="Meng A."/>
            <person name="Brown T."/>
            <person name="Cohen L."/>
        </authorList>
    </citation>
    <scope>NUCLEOTIDE SEQUENCE</scope>
    <source>
        <strain evidence="10">RCC3387</strain>
    </source>
</reference>
<sequence>MGFQYDPSVGAFRTAFTLTSTVLPVVWKSAEFWFFLIVHVTIFCAYQMHAVDTNKTSGKHAWAMDWHAVKIVTAITTFFEVFYSNTCYGRYTKLYNQTRGALAHSMKVTFLLRIHMDEPVRKHARLAMRYVYCSVCLMIHAAQHADPRTSLQEMCDKGWFNQAEAQSLGRHAPEARPLIVLQWAALVTRAGNAEPRFQLKINDSFCALYDDQRQILDTTALQIPFQYFHLLSVMVQANLLMWAYNMALTESWFATPVFIACSTIFIGLMELSSALADPFGEDDVDFPTELWVDEATRSATDMMSRPMPAGLEWVFDKTKAVGGQSAPSTSLSPSTPYDKNLERESTLMDADADD</sequence>
<keyword evidence="2" id="KW-0813">Transport</keyword>
<gene>
    <name evidence="10" type="ORF">BRAN1462_LOCUS33269</name>
</gene>
<evidence type="ECO:0000256" key="5">
    <source>
        <dbReference type="ARBA" id="ARBA00022989"/>
    </source>
</evidence>
<feature type="region of interest" description="Disordered" evidence="8">
    <location>
        <begin position="322"/>
        <end position="354"/>
    </location>
</feature>
<dbReference type="GO" id="GO:0005886">
    <property type="term" value="C:plasma membrane"/>
    <property type="evidence" value="ECO:0007669"/>
    <property type="project" value="UniProtKB-SubCell"/>
</dbReference>
<keyword evidence="6" id="KW-0406">Ion transport</keyword>
<dbReference type="InterPro" id="IPR021134">
    <property type="entry name" value="Bestrophin-like"/>
</dbReference>
<evidence type="ECO:0000256" key="8">
    <source>
        <dbReference type="SAM" id="MobiDB-lite"/>
    </source>
</evidence>
<dbReference type="AlphaFoldDB" id="A0A6U6NSW9"/>
<name>A0A6U6NSW9_9DINO</name>
<evidence type="ECO:0000313" key="10">
    <source>
        <dbReference type="EMBL" id="CAD9587056.1"/>
    </source>
</evidence>
<dbReference type="InterPro" id="IPR044669">
    <property type="entry name" value="YneE/VCCN1/2-like"/>
</dbReference>
<dbReference type="EMBL" id="HBGW01052380">
    <property type="protein sequence ID" value="CAD9587056.1"/>
    <property type="molecule type" value="Transcribed_RNA"/>
</dbReference>